<evidence type="ECO:0000259" key="6">
    <source>
        <dbReference type="Pfam" id="PF01108"/>
    </source>
</evidence>
<dbReference type="Gene3D" id="2.60.40.10">
    <property type="entry name" value="Immunoglobulins"/>
    <property type="match status" value="2"/>
</dbReference>
<feature type="domain" description="Fibronectin type-III" evidence="6">
    <location>
        <begin position="5"/>
        <end position="106"/>
    </location>
</feature>
<keyword evidence="2 5" id="KW-0732">Signal</keyword>
<dbReference type="InterPro" id="IPR003961">
    <property type="entry name" value="FN3_dom"/>
</dbReference>
<name>A0A5N4DCE2_CAMDR</name>
<dbReference type="FunFam" id="2.60.40.10:FF:000348">
    <property type="entry name" value="Interleukin 20 receptor subunit alpha"/>
    <property type="match status" value="1"/>
</dbReference>
<reference evidence="7 8" key="1">
    <citation type="journal article" date="2019" name="Mol. Ecol. Resour.">
        <title>Improving Illumina assemblies with Hi-C and long reads: an example with the North African dromedary.</title>
        <authorList>
            <person name="Elbers J.P."/>
            <person name="Rogers M.F."/>
            <person name="Perelman P.L."/>
            <person name="Proskuryakova A.A."/>
            <person name="Serdyukova N.A."/>
            <person name="Johnson W.E."/>
            <person name="Horin P."/>
            <person name="Corander J."/>
            <person name="Murphy D."/>
            <person name="Burger P.A."/>
        </authorList>
    </citation>
    <scope>NUCLEOTIDE SEQUENCE [LARGE SCALE GENOMIC DNA]</scope>
    <source>
        <strain evidence="7">Drom800</strain>
        <tissue evidence="7">Blood</tissue>
    </source>
</reference>
<evidence type="ECO:0000256" key="3">
    <source>
        <dbReference type="ARBA" id="ARBA00023157"/>
    </source>
</evidence>
<evidence type="ECO:0000313" key="8">
    <source>
        <dbReference type="Proteomes" id="UP000299084"/>
    </source>
</evidence>
<dbReference type="PANTHER" id="PTHR20859">
    <property type="entry name" value="INTERFERON/INTERLEUKIN RECEPTOR"/>
    <property type="match status" value="1"/>
</dbReference>
<evidence type="ECO:0000256" key="5">
    <source>
        <dbReference type="SAM" id="SignalP"/>
    </source>
</evidence>
<evidence type="ECO:0000256" key="2">
    <source>
        <dbReference type="ARBA" id="ARBA00022729"/>
    </source>
</evidence>
<sequence>MRTLLTILAAGSLVAHNTEDTSNLLQHVKFQSSNFENILTWDSRLESSADTVYSVQYKTYGEGEWLVKEGCQQITRKSCNLTMETGNLTEFYYAQVTAIDGEGQSATKMTDRFNSLQHTIIKPPDVTCIPKVRSIQMIVHPTYTPIHAKNGHRLTLEDIFQDLFYRLELHINDTYQMVNKW</sequence>
<comment type="similarity">
    <text evidence="1">Belongs to the type II cytokine receptor family.</text>
</comment>
<dbReference type="InterPro" id="IPR050650">
    <property type="entry name" value="Type-II_Cytokine-TF_Rcpt"/>
</dbReference>
<evidence type="ECO:0000256" key="1">
    <source>
        <dbReference type="ARBA" id="ARBA00005399"/>
    </source>
</evidence>
<keyword evidence="3" id="KW-1015">Disulfide bond</keyword>
<evidence type="ECO:0000256" key="4">
    <source>
        <dbReference type="ARBA" id="ARBA00023170"/>
    </source>
</evidence>
<dbReference type="PANTHER" id="PTHR20859:SF53">
    <property type="entry name" value="INTERLEUKIN-22 RECEPTOR SUBUNIT ALPHA-1"/>
    <property type="match status" value="1"/>
</dbReference>
<dbReference type="SUPFAM" id="SSF49265">
    <property type="entry name" value="Fibronectin type III"/>
    <property type="match status" value="1"/>
</dbReference>
<feature type="chain" id="PRO_5024271873" evidence="5">
    <location>
        <begin position="16"/>
        <end position="181"/>
    </location>
</feature>
<keyword evidence="8" id="KW-1185">Reference proteome</keyword>
<dbReference type="GO" id="GO:0004896">
    <property type="term" value="F:cytokine receptor activity"/>
    <property type="evidence" value="ECO:0007669"/>
    <property type="project" value="TreeGrafter"/>
</dbReference>
<protein>
    <submittedName>
        <fullName evidence="7">Interleukin-22 receptor subunit alpha-1</fullName>
    </submittedName>
</protein>
<comment type="caution">
    <text evidence="7">The sequence shown here is derived from an EMBL/GenBank/DDBJ whole genome shotgun (WGS) entry which is preliminary data.</text>
</comment>
<gene>
    <name evidence="7" type="ORF">Cadr_000013418</name>
</gene>
<organism evidence="7 8">
    <name type="scientific">Camelus dromedarius</name>
    <name type="common">Dromedary</name>
    <name type="synonym">Arabian camel</name>
    <dbReference type="NCBI Taxonomy" id="9838"/>
    <lineage>
        <taxon>Eukaryota</taxon>
        <taxon>Metazoa</taxon>
        <taxon>Chordata</taxon>
        <taxon>Craniata</taxon>
        <taxon>Vertebrata</taxon>
        <taxon>Euteleostomi</taxon>
        <taxon>Mammalia</taxon>
        <taxon>Eutheria</taxon>
        <taxon>Laurasiatheria</taxon>
        <taxon>Artiodactyla</taxon>
        <taxon>Tylopoda</taxon>
        <taxon>Camelidae</taxon>
        <taxon>Camelus</taxon>
    </lineage>
</organism>
<proteinExistence type="inferred from homology"/>
<dbReference type="InterPro" id="IPR036116">
    <property type="entry name" value="FN3_sf"/>
</dbReference>
<dbReference type="Pfam" id="PF01108">
    <property type="entry name" value="Tissue_fac"/>
    <property type="match status" value="1"/>
</dbReference>
<feature type="signal peptide" evidence="5">
    <location>
        <begin position="1"/>
        <end position="15"/>
    </location>
</feature>
<dbReference type="InterPro" id="IPR013783">
    <property type="entry name" value="Ig-like_fold"/>
</dbReference>
<evidence type="ECO:0000313" key="7">
    <source>
        <dbReference type="EMBL" id="KAB1268772.1"/>
    </source>
</evidence>
<dbReference type="EMBL" id="JWIN03000013">
    <property type="protein sequence ID" value="KAB1268772.1"/>
    <property type="molecule type" value="Genomic_DNA"/>
</dbReference>
<accession>A0A5N4DCE2</accession>
<dbReference type="Proteomes" id="UP000299084">
    <property type="component" value="Unassembled WGS sequence"/>
</dbReference>
<keyword evidence="4 7" id="KW-0675">Receptor</keyword>
<dbReference type="GO" id="GO:0005886">
    <property type="term" value="C:plasma membrane"/>
    <property type="evidence" value="ECO:0007669"/>
    <property type="project" value="TreeGrafter"/>
</dbReference>
<dbReference type="AlphaFoldDB" id="A0A5N4DCE2"/>